<dbReference type="SUPFAM" id="SSF69118">
    <property type="entry name" value="AhpD-like"/>
    <property type="match status" value="2"/>
</dbReference>
<dbReference type="PRINTS" id="PR00160">
    <property type="entry name" value="GLUTAREDOXIN"/>
</dbReference>
<dbReference type="RefSeq" id="WP_132311031.1">
    <property type="nucleotide sequence ID" value="NZ_SMAR01000012.1"/>
</dbReference>
<evidence type="ECO:0000313" key="2">
    <source>
        <dbReference type="EMBL" id="TCT39571.1"/>
    </source>
</evidence>
<organism evidence="2 3">
    <name type="scientific">Martelella mediterranea</name>
    <dbReference type="NCBI Taxonomy" id="293089"/>
    <lineage>
        <taxon>Bacteria</taxon>
        <taxon>Pseudomonadati</taxon>
        <taxon>Pseudomonadota</taxon>
        <taxon>Alphaproteobacteria</taxon>
        <taxon>Hyphomicrobiales</taxon>
        <taxon>Aurantimonadaceae</taxon>
        <taxon>Martelella</taxon>
    </lineage>
</organism>
<name>A0A4R3NSL8_9HYPH</name>
<dbReference type="EMBL" id="SMAR01000012">
    <property type="protein sequence ID" value="TCT39571.1"/>
    <property type="molecule type" value="Genomic_DNA"/>
</dbReference>
<comment type="caution">
    <text evidence="2">The sequence shown here is derived from an EMBL/GenBank/DDBJ whole genome shotgun (WGS) entry which is preliminary data.</text>
</comment>
<dbReference type="PROSITE" id="PS51354">
    <property type="entry name" value="GLUTAREDOXIN_2"/>
    <property type="match status" value="1"/>
</dbReference>
<keyword evidence="3" id="KW-1185">Reference proteome</keyword>
<dbReference type="Gene3D" id="3.40.30.10">
    <property type="entry name" value="Glutaredoxin"/>
    <property type="match status" value="1"/>
</dbReference>
<dbReference type="AlphaFoldDB" id="A0A4R3NSL8"/>
<dbReference type="Pfam" id="PF00462">
    <property type="entry name" value="Glutaredoxin"/>
    <property type="match status" value="1"/>
</dbReference>
<dbReference type="InterPro" id="IPR029032">
    <property type="entry name" value="AhpD-like"/>
</dbReference>
<dbReference type="InterPro" id="IPR036249">
    <property type="entry name" value="Thioredoxin-like_sf"/>
</dbReference>
<dbReference type="SUPFAM" id="SSF52833">
    <property type="entry name" value="Thioredoxin-like"/>
    <property type="match status" value="1"/>
</dbReference>
<evidence type="ECO:0000313" key="3">
    <source>
        <dbReference type="Proteomes" id="UP000295097"/>
    </source>
</evidence>
<feature type="domain" description="Glutaredoxin" evidence="1">
    <location>
        <begin position="7"/>
        <end position="64"/>
    </location>
</feature>
<dbReference type="Gene3D" id="1.20.1290.10">
    <property type="entry name" value="AhpD-like"/>
    <property type="match status" value="2"/>
</dbReference>
<sequence>MADKLQLFTKPDCRYCVAAKETLSRVGLGFGEHDVSASLRTANLSVYLSGVSTVPQAFAGEMHINGSKDLVALDAAGRLVPLVAAATALIDTDHLSDDAIAYGAEDIVLKDYIPESDGTRSDDPEQWAILRFYKDFFGFWPNCFYFQHHWPESYKLFVYAHNVGAIGMGQKILGEPVMMATGFSTSEASGCNYCQVHMTSAAGEKSLGIPKLIEAARQGQAPEGSPIGPFEAALADLAAAATTNMVSDELLARVRANASRKRISQEDVEANITGTAMIASAFGFLNTFNDLTGVDIEAHWARQSEQSAGIEAGRHGVSEDRTATNLDHDLPEGGPSVEAMVANYEAIVEEAGGADAYARQELGLLPDWMRLWPEHLRARHAVFYAEMMQDRPHSPVPSELKHLMVRVAAIARGHDYLAAVEGLLAHRAAGGDQRAVERVRHCFDAAKSRHEGQALFTEKERAALTVAWLSGQAPITTPRRFIQPAIDQWTPVELIHLFTVCGVAGLVQRFSAIARPKIESQTRDFLEQNELTADTLALRYPLPEERHRTAT</sequence>
<dbReference type="Proteomes" id="UP000295097">
    <property type="component" value="Unassembled WGS sequence"/>
</dbReference>
<dbReference type="OrthoDB" id="9814618at2"/>
<dbReference type="InterPro" id="IPR002109">
    <property type="entry name" value="Glutaredoxin"/>
</dbReference>
<evidence type="ECO:0000259" key="1">
    <source>
        <dbReference type="Pfam" id="PF00462"/>
    </source>
</evidence>
<accession>A0A4R3NSL8</accession>
<dbReference type="InterPro" id="IPR014025">
    <property type="entry name" value="Glutaredoxin_subgr"/>
</dbReference>
<gene>
    <name evidence="2" type="ORF">EDC90_101269</name>
</gene>
<protein>
    <submittedName>
        <fullName evidence="2">Glutaredoxin</fullName>
    </submittedName>
</protein>
<proteinExistence type="predicted"/>
<reference evidence="2 3" key="1">
    <citation type="submission" date="2019-03" db="EMBL/GenBank/DDBJ databases">
        <title>Freshwater and sediment microbial communities from various areas in North America, analyzing microbe dynamics in response to fracking.</title>
        <authorList>
            <person name="Lamendella R."/>
        </authorList>
    </citation>
    <scope>NUCLEOTIDE SEQUENCE [LARGE SCALE GENOMIC DNA]</scope>
    <source>
        <strain evidence="2 3">175.2</strain>
    </source>
</reference>